<accession>E6QIY9</accession>
<dbReference type="InterPro" id="IPR003920">
    <property type="entry name" value="Cell_synth_B"/>
</dbReference>
<keyword evidence="7" id="KW-1003">Cell membrane</keyword>
<dbReference type="PANTHER" id="PTHR39083:SF1">
    <property type="entry name" value="CYCLIC DI-GMP-BINDING PROTEIN"/>
    <property type="match status" value="1"/>
</dbReference>
<evidence type="ECO:0000256" key="6">
    <source>
        <dbReference type="ARBA" id="ARBA00021844"/>
    </source>
</evidence>
<keyword evidence="10 14" id="KW-0812">Transmembrane</keyword>
<comment type="pathway">
    <text evidence="3">Glycan metabolism; bacterial cellulose biosynthesis.</text>
</comment>
<evidence type="ECO:0000256" key="5">
    <source>
        <dbReference type="ARBA" id="ARBA00011437"/>
    </source>
</evidence>
<evidence type="ECO:0000256" key="10">
    <source>
        <dbReference type="ARBA" id="ARBA00022692"/>
    </source>
</evidence>
<sequence length="687" mass="75556">MGNINLRGIDSQHSAFFNLKQTYVVRKAKMHVIYAFSPSLLPQLSHIRLMMNGTLFATIQVPPNTNPTNGSQVAEADFDIPPDLLVRRNVFTVEFIGHYTMVCEDPANTTLWANVSDASYLDVAGDILPLANDLRQLPLPFLDTESIEPPRIPIVFASAPTLKGVQTAGIVASYFGMVSENRPARFPTYIGQLPEGDSVLIAENPTMLPGGLDLGTISGPTVAMRPNPNDTYSKVLIITGMNADQTIEAARAVALQSGLLQGQTVVVSNLVLPAKSIADDAPRWARSDHTVALWDYASADSLQGDGSAPLNVYFRIPPDMFYEQRPNAILKTVYRYNSIPIGPISSIQVRINNAFLGSLPLIPGPDPSRIVKADIPVPVVNLRPFSNSMSFDFTFQLLKKGGCNDTTPNNMQGAVLRDTYLDLRGYPHYATLPDLELFSNAGFPFTHYADMSETTVVMPPIPTAQEIELFATLMGHFSRQTGMPVLRVSVATADAMRAGANTDFLVLGTGEDQPAFDKLGSNLPVNVRAGQVQVRDTLGLFTPFHHAWWTIPTPDHSESGELTASGVPDSVIEAIESPYASDRTIVVINIKDPVTYEAFMGTFLKVQQSSDVSGTVAVLHGTDFESFRIGNKYYHVGTLPWWTRMTLWFVDVPWLASVLVMCVAFLLAVWTRIWLREHARKRLQMEE</sequence>
<protein>
    <recommendedName>
        <fullName evidence="6">Cyclic di-GMP-binding protein</fullName>
    </recommendedName>
    <alternativeName>
        <fullName evidence="13">Cellulose synthase regulatory subunit</fullName>
    </alternativeName>
</protein>
<gene>
    <name evidence="15" type="primary">bcsB</name>
    <name evidence="15" type="ORF">CARN6_0530</name>
</gene>
<comment type="subunit">
    <text evidence="5">Tightly associated with the cellulose synthase catalytic subunit.</text>
</comment>
<reference evidence="15" key="1">
    <citation type="submission" date="2009-10" db="EMBL/GenBank/DDBJ databases">
        <title>Diversity of trophic interactions inside an arsenic-rich microbial ecosystem.</title>
        <authorList>
            <person name="Bertin P.N."/>
            <person name="Heinrich-Salmeron A."/>
            <person name="Pelletier E."/>
            <person name="Goulhen-Chollet F."/>
            <person name="Arsene-Ploetze F."/>
            <person name="Gallien S."/>
            <person name="Calteau A."/>
            <person name="Vallenet D."/>
            <person name="Casiot C."/>
            <person name="Chane-Woon-Ming B."/>
            <person name="Giloteaux L."/>
            <person name="Barakat M."/>
            <person name="Bonnefoy V."/>
            <person name="Bruneel O."/>
            <person name="Chandler M."/>
            <person name="Cleiss J."/>
            <person name="Duran R."/>
            <person name="Elbaz-Poulichet F."/>
            <person name="Fonknechten N."/>
            <person name="Lauga B."/>
            <person name="Mornico D."/>
            <person name="Ortet P."/>
            <person name="Schaeffer C."/>
            <person name="Siguier P."/>
            <person name="Alexander Thil Smith A."/>
            <person name="Van Dorsselaer A."/>
            <person name="Weissenbach J."/>
            <person name="Medigue C."/>
            <person name="Le Paslier D."/>
        </authorList>
    </citation>
    <scope>NUCLEOTIDE SEQUENCE</scope>
</reference>
<evidence type="ECO:0000256" key="7">
    <source>
        <dbReference type="ARBA" id="ARBA00022475"/>
    </source>
</evidence>
<keyword evidence="9" id="KW-0973">c-di-GMP</keyword>
<evidence type="ECO:0000256" key="8">
    <source>
        <dbReference type="ARBA" id="ARBA00022519"/>
    </source>
</evidence>
<dbReference type="PANTHER" id="PTHR39083">
    <property type="entry name" value="CYCLIC DI-GMP-BINDING PROTEIN"/>
    <property type="match status" value="1"/>
</dbReference>
<comment type="caution">
    <text evidence="15">The sequence shown here is derived from an EMBL/GenBank/DDBJ whole genome shotgun (WGS) entry which is preliminary data.</text>
</comment>
<evidence type="ECO:0000256" key="3">
    <source>
        <dbReference type="ARBA" id="ARBA00005186"/>
    </source>
</evidence>
<evidence type="ECO:0000256" key="13">
    <source>
        <dbReference type="ARBA" id="ARBA00033444"/>
    </source>
</evidence>
<dbReference type="InterPro" id="IPR018513">
    <property type="entry name" value="Cell_synthase_bac"/>
</dbReference>
<proteinExistence type="inferred from homology"/>
<evidence type="ECO:0000256" key="1">
    <source>
        <dbReference type="ARBA" id="ARBA00002057"/>
    </source>
</evidence>
<evidence type="ECO:0000256" key="4">
    <source>
        <dbReference type="ARBA" id="ARBA00010714"/>
    </source>
</evidence>
<comment type="similarity">
    <text evidence="4">Belongs to the AcsB/BcsB family.</text>
</comment>
<organism evidence="15">
    <name type="scientific">mine drainage metagenome</name>
    <dbReference type="NCBI Taxonomy" id="410659"/>
    <lineage>
        <taxon>unclassified sequences</taxon>
        <taxon>metagenomes</taxon>
        <taxon>ecological metagenomes</taxon>
    </lineage>
</organism>
<comment type="function">
    <text evidence="1">Binds the cellulose synthase activator, bis-(3'-5') cyclic diguanylic acid (c-di-GMP).</text>
</comment>
<keyword evidence="12 14" id="KW-0472">Membrane</keyword>
<evidence type="ECO:0000256" key="12">
    <source>
        <dbReference type="ARBA" id="ARBA00023136"/>
    </source>
</evidence>
<evidence type="ECO:0000256" key="2">
    <source>
        <dbReference type="ARBA" id="ARBA00004377"/>
    </source>
</evidence>
<dbReference type="Gene3D" id="2.60.120.260">
    <property type="entry name" value="Galactose-binding domain-like"/>
    <property type="match status" value="2"/>
</dbReference>
<dbReference type="GO" id="GO:0005886">
    <property type="term" value="C:plasma membrane"/>
    <property type="evidence" value="ECO:0007669"/>
    <property type="project" value="UniProtKB-SubCell"/>
</dbReference>
<name>E6QIY9_9ZZZZ</name>
<dbReference type="EMBL" id="CABQ01000077">
    <property type="protein sequence ID" value="CBI07205.1"/>
    <property type="molecule type" value="Genomic_DNA"/>
</dbReference>
<feature type="transmembrane region" description="Helical" evidence="14">
    <location>
        <begin position="654"/>
        <end position="675"/>
    </location>
</feature>
<keyword evidence="11 14" id="KW-1133">Transmembrane helix</keyword>
<evidence type="ECO:0000313" key="15">
    <source>
        <dbReference type="EMBL" id="CBI07205.1"/>
    </source>
</evidence>
<dbReference type="AlphaFoldDB" id="E6QIY9"/>
<evidence type="ECO:0000256" key="14">
    <source>
        <dbReference type="SAM" id="Phobius"/>
    </source>
</evidence>
<dbReference type="Pfam" id="PF03170">
    <property type="entry name" value="BcsB"/>
    <property type="match status" value="1"/>
</dbReference>
<evidence type="ECO:0000256" key="11">
    <source>
        <dbReference type="ARBA" id="ARBA00022989"/>
    </source>
</evidence>
<comment type="subcellular location">
    <subcellularLocation>
        <location evidence="2">Cell inner membrane</location>
        <topology evidence="2">Single-pass membrane protein</topology>
    </subcellularLocation>
</comment>
<evidence type="ECO:0000256" key="9">
    <source>
        <dbReference type="ARBA" id="ARBA00022636"/>
    </source>
</evidence>
<dbReference type="GO" id="GO:0006011">
    <property type="term" value="P:UDP-alpha-D-glucose metabolic process"/>
    <property type="evidence" value="ECO:0007669"/>
    <property type="project" value="InterPro"/>
</dbReference>
<dbReference type="PRINTS" id="PR01440">
    <property type="entry name" value="CELLSNTHASEB"/>
</dbReference>
<keyword evidence="8" id="KW-0997">Cell inner membrane</keyword>